<feature type="compositionally biased region" description="Polar residues" evidence="1">
    <location>
        <begin position="524"/>
        <end position="533"/>
    </location>
</feature>
<dbReference type="Pfam" id="PF13692">
    <property type="entry name" value="Glyco_trans_1_4"/>
    <property type="match status" value="1"/>
</dbReference>
<sequence>MNQYSLPLHNEALRVAIIAENFLPKIDGSTITIAHPLQHLTSTGVHALLLGPESGISTSSPPPSCVRAFSPHVIHLVDPIWLGVQALAAITIRFPTTSIVTSHHTNLPTYAEVFGYPYYHWRTWGVHRWLHSFARSTLVPSRSTAQPLREKGFANLRVVGRGVDEALFHLPPIHSPLSARSCYARNGVPAPTTSLSIGRLSPEKNLELLVHAYAALVSSPTTYRPKIKTHLVSIGTGPFLLALRHICAALGVHAVFAGHLSGRALGEAVASGDIVCFPSITETFGQVTLQGMAAGLPVVGLYVEGTADLVQRGRTGLLLDPLSATDAPHAAGLDDTKSSSSSAWSLPLPSLSPHDSAVSEAVPSLNSPSRTKHNAEDPVPDSGVCFAPIDTEPGAAFGLLPPLELPPPIQEPQPSRWQNDDDGDDDPFASPPDLALPHSSADPSSNANAIAGTADAPPVGSFHTLAPLMRAARPSLSRGNGQARACTLDALSLGGVQPAHGGRAYVDACRPTSPSLGSGSSSSNLQHPGTSNATDDKTPLLGASSSNPDSNANLTNLTPAGERTIVDGLGNEAAWLVDALVVLYALVAATLSHAIYMVPAGADLWVWR</sequence>
<dbReference type="AlphaFoldDB" id="A0AAD7AB84"/>
<dbReference type="PANTHER" id="PTHR45947">
    <property type="entry name" value="SULFOQUINOVOSYL TRANSFERASE SQD2"/>
    <property type="match status" value="1"/>
</dbReference>
<evidence type="ECO:0000313" key="3">
    <source>
        <dbReference type="EMBL" id="KAJ7354161.1"/>
    </source>
</evidence>
<proteinExistence type="predicted"/>
<dbReference type="PANTHER" id="PTHR45947:SF3">
    <property type="entry name" value="SULFOQUINOVOSYL TRANSFERASE SQD2"/>
    <property type="match status" value="1"/>
</dbReference>
<dbReference type="Proteomes" id="UP001218218">
    <property type="component" value="Unassembled WGS sequence"/>
</dbReference>
<feature type="region of interest" description="Disordered" evidence="1">
    <location>
        <begin position="329"/>
        <end position="455"/>
    </location>
</feature>
<dbReference type="InterPro" id="IPR050194">
    <property type="entry name" value="Glycosyltransferase_grp1"/>
</dbReference>
<feature type="region of interest" description="Disordered" evidence="1">
    <location>
        <begin position="512"/>
        <end position="557"/>
    </location>
</feature>
<feature type="compositionally biased region" description="Low complexity" evidence="1">
    <location>
        <begin position="338"/>
        <end position="353"/>
    </location>
</feature>
<name>A0AAD7AB84_9AGAR</name>
<accession>A0AAD7AB84</accession>
<dbReference type="EMBL" id="JARIHO010000010">
    <property type="protein sequence ID" value="KAJ7354161.1"/>
    <property type="molecule type" value="Genomic_DNA"/>
</dbReference>
<dbReference type="Gene3D" id="3.40.50.2000">
    <property type="entry name" value="Glycogen Phosphorylase B"/>
    <property type="match status" value="2"/>
</dbReference>
<feature type="domain" description="Glycosyltransferase subfamily 4-like N-terminal" evidence="2">
    <location>
        <begin position="64"/>
        <end position="165"/>
    </location>
</feature>
<dbReference type="Pfam" id="PF13439">
    <property type="entry name" value="Glyco_transf_4"/>
    <property type="match status" value="1"/>
</dbReference>
<evidence type="ECO:0000259" key="2">
    <source>
        <dbReference type="Pfam" id="PF13439"/>
    </source>
</evidence>
<protein>
    <recommendedName>
        <fullName evidence="2">Glycosyltransferase subfamily 4-like N-terminal domain-containing protein</fullName>
    </recommendedName>
</protein>
<reference evidence="3" key="1">
    <citation type="submission" date="2023-03" db="EMBL/GenBank/DDBJ databases">
        <title>Massive genome expansion in bonnet fungi (Mycena s.s.) driven by repeated elements and novel gene families across ecological guilds.</title>
        <authorList>
            <consortium name="Lawrence Berkeley National Laboratory"/>
            <person name="Harder C.B."/>
            <person name="Miyauchi S."/>
            <person name="Viragh M."/>
            <person name="Kuo A."/>
            <person name="Thoen E."/>
            <person name="Andreopoulos B."/>
            <person name="Lu D."/>
            <person name="Skrede I."/>
            <person name="Drula E."/>
            <person name="Henrissat B."/>
            <person name="Morin E."/>
            <person name="Kohler A."/>
            <person name="Barry K."/>
            <person name="LaButti K."/>
            <person name="Morin E."/>
            <person name="Salamov A."/>
            <person name="Lipzen A."/>
            <person name="Mereny Z."/>
            <person name="Hegedus B."/>
            <person name="Baldrian P."/>
            <person name="Stursova M."/>
            <person name="Weitz H."/>
            <person name="Taylor A."/>
            <person name="Grigoriev I.V."/>
            <person name="Nagy L.G."/>
            <person name="Martin F."/>
            <person name="Kauserud H."/>
        </authorList>
    </citation>
    <scope>NUCLEOTIDE SEQUENCE</scope>
    <source>
        <strain evidence="3">CBHHK002</strain>
    </source>
</reference>
<keyword evidence="4" id="KW-1185">Reference proteome</keyword>
<dbReference type="InterPro" id="IPR028098">
    <property type="entry name" value="Glyco_trans_4-like_N"/>
</dbReference>
<feature type="compositionally biased region" description="Polar residues" evidence="1">
    <location>
        <begin position="543"/>
        <end position="557"/>
    </location>
</feature>
<organism evidence="3 4">
    <name type="scientific">Mycena albidolilacea</name>
    <dbReference type="NCBI Taxonomy" id="1033008"/>
    <lineage>
        <taxon>Eukaryota</taxon>
        <taxon>Fungi</taxon>
        <taxon>Dikarya</taxon>
        <taxon>Basidiomycota</taxon>
        <taxon>Agaricomycotina</taxon>
        <taxon>Agaricomycetes</taxon>
        <taxon>Agaricomycetidae</taxon>
        <taxon>Agaricales</taxon>
        <taxon>Marasmiineae</taxon>
        <taxon>Mycenaceae</taxon>
        <taxon>Mycena</taxon>
    </lineage>
</organism>
<feature type="compositionally biased region" description="Low complexity" evidence="1">
    <location>
        <begin position="513"/>
        <end position="523"/>
    </location>
</feature>
<evidence type="ECO:0000256" key="1">
    <source>
        <dbReference type="SAM" id="MobiDB-lite"/>
    </source>
</evidence>
<gene>
    <name evidence="3" type="ORF">DFH08DRAFT_955569</name>
</gene>
<evidence type="ECO:0000313" key="4">
    <source>
        <dbReference type="Proteomes" id="UP001218218"/>
    </source>
</evidence>
<comment type="caution">
    <text evidence="3">The sequence shown here is derived from an EMBL/GenBank/DDBJ whole genome shotgun (WGS) entry which is preliminary data.</text>
</comment>
<dbReference type="SUPFAM" id="SSF53756">
    <property type="entry name" value="UDP-Glycosyltransferase/glycogen phosphorylase"/>
    <property type="match status" value="1"/>
</dbReference>